<feature type="domain" description="Ig-like" evidence="7">
    <location>
        <begin position="284"/>
        <end position="368"/>
    </location>
</feature>
<feature type="domain" description="Ig-like" evidence="7">
    <location>
        <begin position="377"/>
        <end position="458"/>
    </location>
</feature>
<dbReference type="InterPro" id="IPR003598">
    <property type="entry name" value="Ig_sub2"/>
</dbReference>
<dbReference type="Gene3D" id="2.60.40.10">
    <property type="entry name" value="Immunoglobulins"/>
    <property type="match status" value="7"/>
</dbReference>
<keyword evidence="4" id="KW-0393">Immunoglobulin domain</keyword>
<dbReference type="PANTHER" id="PTHR11481:SF116">
    <property type="entry name" value="FC RECEPTOR-LIKE B"/>
    <property type="match status" value="1"/>
</dbReference>
<evidence type="ECO:0000256" key="3">
    <source>
        <dbReference type="ARBA" id="ARBA00023157"/>
    </source>
</evidence>
<dbReference type="PROSITE" id="PS50835">
    <property type="entry name" value="IG_LIKE"/>
    <property type="match status" value="6"/>
</dbReference>
<dbReference type="Pfam" id="PF13895">
    <property type="entry name" value="Ig_2"/>
    <property type="match status" value="3"/>
</dbReference>
<feature type="domain" description="Ig-like" evidence="7">
    <location>
        <begin position="473"/>
        <end position="557"/>
    </location>
</feature>
<feature type="region of interest" description="Disordered" evidence="5">
    <location>
        <begin position="712"/>
        <end position="736"/>
    </location>
</feature>
<feature type="compositionally biased region" description="Basic and acidic residues" evidence="5">
    <location>
        <begin position="722"/>
        <end position="731"/>
    </location>
</feature>
<accession>A0A803JW77</accession>
<dbReference type="InterPro" id="IPR003599">
    <property type="entry name" value="Ig_sub"/>
</dbReference>
<reference evidence="8" key="1">
    <citation type="journal article" date="2010" name="Science">
        <title>The genome of the Western clawed frog Xenopus tropicalis.</title>
        <authorList>
            <person name="Hellsten U."/>
            <person name="Harland R.M."/>
            <person name="Gilchrist M.J."/>
            <person name="Hendrix D."/>
            <person name="Jurka J."/>
            <person name="Kapitonov V."/>
            <person name="Ovcharenko I."/>
            <person name="Putnam N.H."/>
            <person name="Shu S."/>
            <person name="Taher L."/>
            <person name="Blitz I.L."/>
            <person name="Blumberg B."/>
            <person name="Dichmann D.S."/>
            <person name="Dubchak I."/>
            <person name="Amaya E."/>
            <person name="Detter J.C."/>
            <person name="Fletcher R."/>
            <person name="Gerhard D.S."/>
            <person name="Goodstein D."/>
            <person name="Graves T."/>
            <person name="Grigoriev I.V."/>
            <person name="Grimwood J."/>
            <person name="Kawashima T."/>
            <person name="Lindquist E."/>
            <person name="Lucas S.M."/>
            <person name="Mead P.E."/>
            <person name="Mitros T."/>
            <person name="Ogino H."/>
            <person name="Ohta Y."/>
            <person name="Poliakov A.V."/>
            <person name="Pollet N."/>
            <person name="Robert J."/>
            <person name="Salamov A."/>
            <person name="Sater A.K."/>
            <person name="Schmutz J."/>
            <person name="Terry A."/>
            <person name="Vize P.D."/>
            <person name="Warren W.C."/>
            <person name="Wells D."/>
            <person name="Wills A."/>
            <person name="Wilson R.K."/>
            <person name="Zimmerman L.B."/>
            <person name="Zorn A.M."/>
            <person name="Grainger R."/>
            <person name="Grammer T."/>
            <person name="Khokha M.K."/>
            <person name="Richardson P.M."/>
            <person name="Rokhsar D.S."/>
        </authorList>
    </citation>
    <scope>NUCLEOTIDE SEQUENCE [LARGE SCALE GENOMIC DNA]</scope>
    <source>
        <strain evidence="8">Nigerian</strain>
    </source>
</reference>
<feature type="transmembrane region" description="Helical" evidence="6">
    <location>
        <begin position="669"/>
        <end position="692"/>
    </location>
</feature>
<dbReference type="SMART" id="SM00409">
    <property type="entry name" value="IG"/>
    <property type="match status" value="7"/>
</dbReference>
<organism evidence="8">
    <name type="scientific">Xenopus tropicalis</name>
    <name type="common">Western clawed frog</name>
    <name type="synonym">Silurana tropicalis</name>
    <dbReference type="NCBI Taxonomy" id="8364"/>
    <lineage>
        <taxon>Eukaryota</taxon>
        <taxon>Metazoa</taxon>
        <taxon>Chordata</taxon>
        <taxon>Craniata</taxon>
        <taxon>Vertebrata</taxon>
        <taxon>Euteleostomi</taxon>
        <taxon>Amphibia</taxon>
        <taxon>Batrachia</taxon>
        <taxon>Anura</taxon>
        <taxon>Pipoidea</taxon>
        <taxon>Pipidae</taxon>
        <taxon>Xenopodinae</taxon>
        <taxon>Xenopus</taxon>
        <taxon>Silurana</taxon>
    </lineage>
</organism>
<evidence type="ECO:0000256" key="4">
    <source>
        <dbReference type="ARBA" id="ARBA00023319"/>
    </source>
</evidence>
<dbReference type="InterPro" id="IPR050488">
    <property type="entry name" value="Ig_Fc_receptor"/>
</dbReference>
<proteinExistence type="predicted"/>
<dbReference type="InterPro" id="IPR036179">
    <property type="entry name" value="Ig-like_dom_sf"/>
</dbReference>
<keyword evidence="3" id="KW-1015">Disulfide bond</keyword>
<keyword evidence="2" id="KW-0677">Repeat</keyword>
<name>A0A803JW77_XENTR</name>
<dbReference type="Ensembl" id="ENSXETT00000124241">
    <property type="protein sequence ID" value="ENSXETP00000112281"/>
    <property type="gene ID" value="ENSXETG00000031422"/>
</dbReference>
<dbReference type="InterPro" id="IPR007110">
    <property type="entry name" value="Ig-like_dom"/>
</dbReference>
<dbReference type="InParanoid" id="A0A803JW77"/>
<feature type="domain" description="Ig-like" evidence="7">
    <location>
        <begin position="571"/>
        <end position="661"/>
    </location>
</feature>
<reference evidence="8" key="2">
    <citation type="submission" date="2021-03" db="UniProtKB">
        <authorList>
            <consortium name="Ensembl"/>
        </authorList>
    </citation>
    <scope>IDENTIFICATION</scope>
</reference>
<evidence type="ECO:0000256" key="6">
    <source>
        <dbReference type="SAM" id="Phobius"/>
    </source>
</evidence>
<dbReference type="FunCoup" id="A0A803JW77">
    <property type="interactions" value="42"/>
</dbReference>
<keyword evidence="6" id="KW-1133">Transmembrane helix</keyword>
<feature type="domain" description="Ig-like" evidence="7">
    <location>
        <begin position="16"/>
        <end position="96"/>
    </location>
</feature>
<feature type="domain" description="Ig-like" evidence="7">
    <location>
        <begin position="190"/>
        <end position="274"/>
    </location>
</feature>
<evidence type="ECO:0000256" key="2">
    <source>
        <dbReference type="ARBA" id="ARBA00022737"/>
    </source>
</evidence>
<dbReference type="AlphaFoldDB" id="A0A803JW77"/>
<dbReference type="SUPFAM" id="SSF48726">
    <property type="entry name" value="Immunoglobulin"/>
    <property type="match status" value="5"/>
</dbReference>
<dbReference type="GeneTree" id="ENSGT01050000244808"/>
<dbReference type="PANTHER" id="PTHR11481">
    <property type="entry name" value="IMMUNOGLOBULIN FC RECEPTOR"/>
    <property type="match status" value="1"/>
</dbReference>
<keyword evidence="1" id="KW-0732">Signal</keyword>
<dbReference type="FunFam" id="2.60.40.10:FF:000651">
    <property type="entry name" value="Fc receptor like 1"/>
    <property type="match status" value="2"/>
</dbReference>
<keyword evidence="6" id="KW-0812">Transmembrane</keyword>
<sequence>MCRTVLSLITGDSSIPFVSIDPNWSTVFTKESVTLTCNVDPSGTGEQIYYWYKDNQLIRMYQKSFKIDHPKVGYGGRYQCRTGTGSKSEAVRLQVSNDWLALKVPLYVYEGDDLYVACAGYPGYSARNAVLYRGNEVIASSPSDGKFLVGTANMAMSGSYSCTRQVKHLLIYYSYSSQAYISVRELFSKPIVNASQNHLTEGDHMTITCDTELRPHRETTELQFAFYRNGHNVQGFSSSNQYGVSSAQPEDAGKYTCEVRTKSQTVQKRSNEINIEVTELFSKPVMKVSPNQVTEGDHMTITCDTELSPHRETTELQFAFYRNGHNVQGFSLSNQYGVPSAQLEDSGSYTCEVRMKNNMVQKRSNEINIQVTAQQASEVTVRLEPPQGQVYAGEKLEVFCSVDKWVGSLIFSWCKHKRTACEEKRASSQEQHFVVEAVPEGYGGEYQCIVTTEDTKVSIRSTNTWISVSVRIPLLRVSPKEVAVGDTVNLLCESKSRSFPKEYQFYHMEDIIGSIKGPQKAATQLNVTITSLTMAGPYLCAVRNDVSSTLRYSEGVTLSVMEPVANVTISPGMDVLEVRAENSLCLTCSVAKGTSPSLLWVYNNENVDQVPISGSYQVEFESEKVLCINSVQWYHTGVYQCQASNQLSPNRIFTAESNIVTITITERSYAVVGIGITLALPILIIFVVLLLYKFKIAASLSFFSCHFCPATSGGSNSNARIRQQEAERQPETNDEQNLYIDAPTEAHANEKDVCYTYIDLKLPTKGLSVPTSEKGEGSVTYAVVKGGGTKGNVTQREPNSALYENFNVSH</sequence>
<dbReference type="SMART" id="SM00408">
    <property type="entry name" value="IGc2"/>
    <property type="match status" value="5"/>
</dbReference>
<keyword evidence="6" id="KW-0472">Membrane</keyword>
<evidence type="ECO:0000256" key="1">
    <source>
        <dbReference type="ARBA" id="ARBA00022729"/>
    </source>
</evidence>
<protein>
    <recommendedName>
        <fullName evidence="7">Ig-like domain-containing protein</fullName>
    </recommendedName>
</protein>
<evidence type="ECO:0000256" key="5">
    <source>
        <dbReference type="SAM" id="MobiDB-lite"/>
    </source>
</evidence>
<dbReference type="Pfam" id="PF13927">
    <property type="entry name" value="Ig_3"/>
    <property type="match status" value="1"/>
</dbReference>
<dbReference type="InterPro" id="IPR013783">
    <property type="entry name" value="Ig-like_fold"/>
</dbReference>
<feature type="compositionally biased region" description="Polar residues" evidence="5">
    <location>
        <begin position="712"/>
        <end position="721"/>
    </location>
</feature>
<evidence type="ECO:0000259" key="7">
    <source>
        <dbReference type="PROSITE" id="PS50835"/>
    </source>
</evidence>
<evidence type="ECO:0000313" key="8">
    <source>
        <dbReference type="Ensembl" id="ENSXETP00000112281"/>
    </source>
</evidence>